<evidence type="ECO:0000313" key="2">
    <source>
        <dbReference type="Proteomes" id="UP001381693"/>
    </source>
</evidence>
<sequence length="177" mass="18595">MDVGATCVGGGGGGSSGGASDGISPLAVAAAAAAAAAVVIRHWVLQAAQTDLSQNHTHIFESLSWAWVRCVGGWVAYRGLSDRGGGRMWSACLAASFLRSLCLPHLSRAVCRDGSDMARPNYAGLLQQFECWGWASRALVSAVSRHQLYKENTVPSLCRSEMDSNGLIAVRISVGFL</sequence>
<name>A0AAN8WHG0_HALRR</name>
<reference evidence="1 2" key="1">
    <citation type="submission" date="2023-11" db="EMBL/GenBank/DDBJ databases">
        <title>Halocaridina rubra genome assembly.</title>
        <authorList>
            <person name="Smith C."/>
        </authorList>
    </citation>
    <scope>NUCLEOTIDE SEQUENCE [LARGE SCALE GENOMIC DNA]</scope>
    <source>
        <strain evidence="1">EP-1</strain>
        <tissue evidence="1">Whole</tissue>
    </source>
</reference>
<dbReference type="Proteomes" id="UP001381693">
    <property type="component" value="Unassembled WGS sequence"/>
</dbReference>
<gene>
    <name evidence="1" type="ORF">SK128_017580</name>
</gene>
<protein>
    <submittedName>
        <fullName evidence="1">Uncharacterized protein</fullName>
    </submittedName>
</protein>
<accession>A0AAN8WHG0</accession>
<comment type="caution">
    <text evidence="1">The sequence shown here is derived from an EMBL/GenBank/DDBJ whole genome shotgun (WGS) entry which is preliminary data.</text>
</comment>
<dbReference type="EMBL" id="JAXCGZ010023902">
    <property type="protein sequence ID" value="KAK7001730.1"/>
    <property type="molecule type" value="Genomic_DNA"/>
</dbReference>
<proteinExistence type="predicted"/>
<organism evidence="1 2">
    <name type="scientific">Halocaridina rubra</name>
    <name type="common">Hawaiian red shrimp</name>
    <dbReference type="NCBI Taxonomy" id="373956"/>
    <lineage>
        <taxon>Eukaryota</taxon>
        <taxon>Metazoa</taxon>
        <taxon>Ecdysozoa</taxon>
        <taxon>Arthropoda</taxon>
        <taxon>Crustacea</taxon>
        <taxon>Multicrustacea</taxon>
        <taxon>Malacostraca</taxon>
        <taxon>Eumalacostraca</taxon>
        <taxon>Eucarida</taxon>
        <taxon>Decapoda</taxon>
        <taxon>Pleocyemata</taxon>
        <taxon>Caridea</taxon>
        <taxon>Atyoidea</taxon>
        <taxon>Atyidae</taxon>
        <taxon>Halocaridina</taxon>
    </lineage>
</organism>
<evidence type="ECO:0000313" key="1">
    <source>
        <dbReference type="EMBL" id="KAK7001730.1"/>
    </source>
</evidence>
<keyword evidence="2" id="KW-1185">Reference proteome</keyword>
<dbReference type="AlphaFoldDB" id="A0AAN8WHG0"/>